<sequence>MSGTYRIGGVDLLLQPTTGRWMPRKPLGIDGNGHPIYPGVREFEMRFQLGSPADYNQLQTFFESVSNTGTVIVDLPIYGHASYTFTSYTGCVLREPDSREYFSEHQTDFVILVAGIRT</sequence>
<dbReference type="AlphaFoldDB" id="A0A6M3LYF3"/>
<protein>
    <submittedName>
        <fullName evidence="1">Uncharacterized protein</fullName>
    </submittedName>
</protein>
<accession>A0A6M3LYF3</accession>
<name>A0A6M3LYF3_9ZZZZ</name>
<organism evidence="1">
    <name type="scientific">viral metagenome</name>
    <dbReference type="NCBI Taxonomy" id="1070528"/>
    <lineage>
        <taxon>unclassified sequences</taxon>
        <taxon>metagenomes</taxon>
        <taxon>organismal metagenomes</taxon>
    </lineage>
</organism>
<evidence type="ECO:0000313" key="2">
    <source>
        <dbReference type="EMBL" id="QJB02123.1"/>
    </source>
</evidence>
<reference evidence="1" key="1">
    <citation type="submission" date="2020-03" db="EMBL/GenBank/DDBJ databases">
        <title>The deep terrestrial virosphere.</title>
        <authorList>
            <person name="Holmfeldt K."/>
            <person name="Nilsson E."/>
            <person name="Simone D."/>
            <person name="Lopez-Fernandez M."/>
            <person name="Wu X."/>
            <person name="de Brujin I."/>
            <person name="Lundin D."/>
            <person name="Andersson A."/>
            <person name="Bertilsson S."/>
            <person name="Dopson M."/>
        </authorList>
    </citation>
    <scope>NUCLEOTIDE SEQUENCE</scope>
    <source>
        <strain evidence="1">MM171A01696</strain>
        <strain evidence="2">MM171B01444</strain>
    </source>
</reference>
<proteinExistence type="predicted"/>
<dbReference type="EMBL" id="MT143760">
    <property type="protein sequence ID" value="QJB02123.1"/>
    <property type="molecule type" value="Genomic_DNA"/>
</dbReference>
<gene>
    <name evidence="1" type="ORF">MM171A01696_0002</name>
    <name evidence="2" type="ORF">MM171B01444_0002</name>
</gene>
<dbReference type="EMBL" id="MT143593">
    <property type="protein sequence ID" value="QJA98592.1"/>
    <property type="molecule type" value="Genomic_DNA"/>
</dbReference>
<evidence type="ECO:0000313" key="1">
    <source>
        <dbReference type="EMBL" id="QJA98592.1"/>
    </source>
</evidence>